<gene>
    <name evidence="2" type="ORF">JR316_011896</name>
</gene>
<sequence length="277" mass="30771">MSCPKCIEGFLLPGDPAGTIEKDFRGAYHACPRSADANEVATSAEDAQRAIILLTDGFGLPLKNCKIIADNLANRLNCDVWIPDYFDGRPLVPVDDLRTPDRASKTMSVLDWIKFILFTGIPSLPAFIHSRPAVADKRVTSFINDLKEKKHYTKLGVVGYCFGGATAVRFAGTNLVDAAVICHPAGFPIREAQAIKVPTTWACADVDIFWPRSKRLQVEAILSAKKGKEDFREYEFKDYKGTAHGFAARPNLNIPEVKEAYEQAFEQTVEWFKKTLV</sequence>
<dbReference type="InterPro" id="IPR029058">
    <property type="entry name" value="AB_hydrolase_fold"/>
</dbReference>
<dbReference type="EMBL" id="JAFIQS010000016">
    <property type="protein sequence ID" value="KAG5163029.1"/>
    <property type="molecule type" value="Genomic_DNA"/>
</dbReference>
<proteinExistence type="predicted"/>
<dbReference type="InterPro" id="IPR002925">
    <property type="entry name" value="Dienelactn_hydro"/>
</dbReference>
<dbReference type="PANTHER" id="PTHR17630">
    <property type="entry name" value="DIENELACTONE HYDROLASE"/>
    <property type="match status" value="1"/>
</dbReference>
<evidence type="ECO:0000259" key="1">
    <source>
        <dbReference type="Pfam" id="PF01738"/>
    </source>
</evidence>
<accession>A0A8H7XNN1</accession>
<name>A0A8H7XNN1_PSICU</name>
<evidence type="ECO:0000313" key="2">
    <source>
        <dbReference type="EMBL" id="KAG5163029.1"/>
    </source>
</evidence>
<organism evidence="2">
    <name type="scientific">Psilocybe cubensis</name>
    <name type="common">Psychedelic mushroom</name>
    <name type="synonym">Stropharia cubensis</name>
    <dbReference type="NCBI Taxonomy" id="181762"/>
    <lineage>
        <taxon>Eukaryota</taxon>
        <taxon>Fungi</taxon>
        <taxon>Dikarya</taxon>
        <taxon>Basidiomycota</taxon>
        <taxon>Agaricomycotina</taxon>
        <taxon>Agaricomycetes</taxon>
        <taxon>Agaricomycetidae</taxon>
        <taxon>Agaricales</taxon>
        <taxon>Agaricineae</taxon>
        <taxon>Strophariaceae</taxon>
        <taxon>Psilocybe</taxon>
    </lineage>
</organism>
<protein>
    <recommendedName>
        <fullName evidence="1">Dienelactone hydrolase domain-containing protein</fullName>
    </recommendedName>
</protein>
<dbReference type="AlphaFoldDB" id="A0A8H7XNN1"/>
<dbReference type="PANTHER" id="PTHR17630:SF44">
    <property type="entry name" value="PROTEIN AIM2"/>
    <property type="match status" value="1"/>
</dbReference>
<dbReference type="OrthoDB" id="10019231at2759"/>
<dbReference type="Pfam" id="PF01738">
    <property type="entry name" value="DLH"/>
    <property type="match status" value="1"/>
</dbReference>
<comment type="caution">
    <text evidence="2">The sequence shown here is derived from an EMBL/GenBank/DDBJ whole genome shotgun (WGS) entry which is preliminary data.</text>
</comment>
<dbReference type="GO" id="GO:0016787">
    <property type="term" value="F:hydrolase activity"/>
    <property type="evidence" value="ECO:0007669"/>
    <property type="project" value="InterPro"/>
</dbReference>
<reference evidence="2" key="1">
    <citation type="submission" date="2021-02" db="EMBL/GenBank/DDBJ databases">
        <title>Psilocybe cubensis genome.</title>
        <authorList>
            <person name="Mckernan K.J."/>
            <person name="Crawford S."/>
            <person name="Trippe A."/>
            <person name="Kane L.T."/>
            <person name="Mclaughlin S."/>
        </authorList>
    </citation>
    <scope>NUCLEOTIDE SEQUENCE [LARGE SCALE GENOMIC DNA]</scope>
    <source>
        <strain evidence="2">MGC-MH-2018</strain>
    </source>
</reference>
<feature type="domain" description="Dienelactone hydrolase" evidence="1">
    <location>
        <begin position="137"/>
        <end position="275"/>
    </location>
</feature>
<dbReference type="SUPFAM" id="SSF53474">
    <property type="entry name" value="alpha/beta-Hydrolases"/>
    <property type="match status" value="1"/>
</dbReference>
<dbReference type="Gene3D" id="3.40.50.1820">
    <property type="entry name" value="alpha/beta hydrolase"/>
    <property type="match status" value="1"/>
</dbReference>